<keyword evidence="5 7" id="KW-0472">Membrane</keyword>
<feature type="transmembrane region" description="Helical" evidence="7">
    <location>
        <begin position="130"/>
        <end position="150"/>
    </location>
</feature>
<evidence type="ECO:0000313" key="8">
    <source>
        <dbReference type="EMBL" id="GAA2142676.1"/>
    </source>
</evidence>
<proteinExistence type="inferred from homology"/>
<dbReference type="RefSeq" id="WP_425555524.1">
    <property type="nucleotide sequence ID" value="NZ_BAAANT010000013.1"/>
</dbReference>
<comment type="similarity">
    <text evidence="2 6">Belongs to the MIP/aquaporin (TC 1.A.8) family.</text>
</comment>
<name>A0ABP5LBI1_9ACTN</name>
<dbReference type="InterPro" id="IPR000425">
    <property type="entry name" value="MIP"/>
</dbReference>
<evidence type="ECO:0000256" key="5">
    <source>
        <dbReference type="ARBA" id="ARBA00023136"/>
    </source>
</evidence>
<feature type="transmembrane region" description="Helical" evidence="7">
    <location>
        <begin position="199"/>
        <end position="223"/>
    </location>
</feature>
<feature type="transmembrane region" description="Helical" evidence="7">
    <location>
        <begin position="157"/>
        <end position="179"/>
    </location>
</feature>
<dbReference type="Proteomes" id="UP001422759">
    <property type="component" value="Unassembled WGS sequence"/>
</dbReference>
<sequence length="245" mass="24651">MMSAPLSRRLAAEGVGTAVLAAVLVGSGIQASGLSPDGGVQLLANVLASVLALAVLIALLAPVSGGHFNPLVSAAAWWTDRRAGTGLTPRELGAYVLAQLGGAIVGVGLANVMFEHPFVELSGHQRASGHLWLAEGLATGVLILLVFGLLRSGRGRYAPVAVAAWIGAACWGTSSGSFANPALTFGRALSDTYTGIAPGSVPAFVLAQTAGAALGLSLVALLFGRRGPQPAPQHAPDDARELLAP</sequence>
<comment type="caution">
    <text evidence="8">The sequence shown here is derived from an EMBL/GenBank/DDBJ whole genome shotgun (WGS) entry which is preliminary data.</text>
</comment>
<organism evidence="8 9">
    <name type="scientific">Kitasatospora kazusensis</name>
    <dbReference type="NCBI Taxonomy" id="407974"/>
    <lineage>
        <taxon>Bacteria</taxon>
        <taxon>Bacillati</taxon>
        <taxon>Actinomycetota</taxon>
        <taxon>Actinomycetes</taxon>
        <taxon>Kitasatosporales</taxon>
        <taxon>Streptomycetaceae</taxon>
        <taxon>Kitasatospora</taxon>
    </lineage>
</organism>
<dbReference type="Gene3D" id="1.20.1080.10">
    <property type="entry name" value="Glycerol uptake facilitator protein"/>
    <property type="match status" value="2"/>
</dbReference>
<evidence type="ECO:0000256" key="6">
    <source>
        <dbReference type="RuleBase" id="RU000477"/>
    </source>
</evidence>
<keyword evidence="6" id="KW-0813">Transport</keyword>
<feature type="transmembrane region" description="Helical" evidence="7">
    <location>
        <begin position="41"/>
        <end position="61"/>
    </location>
</feature>
<dbReference type="InterPro" id="IPR034294">
    <property type="entry name" value="Aquaporin_transptr"/>
</dbReference>
<dbReference type="SUPFAM" id="SSF81338">
    <property type="entry name" value="Aquaporin-like"/>
    <property type="match status" value="1"/>
</dbReference>
<evidence type="ECO:0000256" key="7">
    <source>
        <dbReference type="SAM" id="Phobius"/>
    </source>
</evidence>
<dbReference type="PRINTS" id="PR00783">
    <property type="entry name" value="MINTRINSICP"/>
</dbReference>
<reference evidence="9" key="1">
    <citation type="journal article" date="2019" name="Int. J. Syst. Evol. Microbiol.">
        <title>The Global Catalogue of Microorganisms (GCM) 10K type strain sequencing project: providing services to taxonomists for standard genome sequencing and annotation.</title>
        <authorList>
            <consortium name="The Broad Institute Genomics Platform"/>
            <consortium name="The Broad Institute Genome Sequencing Center for Infectious Disease"/>
            <person name="Wu L."/>
            <person name="Ma J."/>
        </authorList>
    </citation>
    <scope>NUCLEOTIDE SEQUENCE [LARGE SCALE GENOMIC DNA]</scope>
    <source>
        <strain evidence="9">JCM 14560</strain>
    </source>
</reference>
<accession>A0ABP5LBI1</accession>
<evidence type="ECO:0000256" key="4">
    <source>
        <dbReference type="ARBA" id="ARBA00022989"/>
    </source>
</evidence>
<keyword evidence="3 6" id="KW-0812">Transmembrane</keyword>
<evidence type="ECO:0000256" key="1">
    <source>
        <dbReference type="ARBA" id="ARBA00004141"/>
    </source>
</evidence>
<gene>
    <name evidence="8" type="primary">aqpS</name>
    <name evidence="8" type="ORF">GCM10009760_28080</name>
</gene>
<evidence type="ECO:0000256" key="2">
    <source>
        <dbReference type="ARBA" id="ARBA00006175"/>
    </source>
</evidence>
<keyword evidence="9" id="KW-1185">Reference proteome</keyword>
<dbReference type="EMBL" id="BAAANT010000013">
    <property type="protein sequence ID" value="GAA2142676.1"/>
    <property type="molecule type" value="Genomic_DNA"/>
</dbReference>
<comment type="subcellular location">
    <subcellularLocation>
        <location evidence="1">Membrane</location>
        <topology evidence="1">Multi-pass membrane protein</topology>
    </subcellularLocation>
</comment>
<protein>
    <submittedName>
        <fullName evidence="8">Aquaglyceroporin AqpS</fullName>
    </submittedName>
</protein>
<feature type="transmembrane region" description="Helical" evidence="7">
    <location>
        <begin position="92"/>
        <end position="110"/>
    </location>
</feature>
<evidence type="ECO:0000313" key="9">
    <source>
        <dbReference type="Proteomes" id="UP001422759"/>
    </source>
</evidence>
<keyword evidence="4 7" id="KW-1133">Transmembrane helix</keyword>
<dbReference type="Pfam" id="PF00230">
    <property type="entry name" value="MIP"/>
    <property type="match status" value="1"/>
</dbReference>
<dbReference type="PANTHER" id="PTHR19139:SF199">
    <property type="entry name" value="MIP17260P"/>
    <property type="match status" value="1"/>
</dbReference>
<evidence type="ECO:0000256" key="3">
    <source>
        <dbReference type="ARBA" id="ARBA00022692"/>
    </source>
</evidence>
<dbReference type="PANTHER" id="PTHR19139">
    <property type="entry name" value="AQUAPORIN TRANSPORTER"/>
    <property type="match status" value="1"/>
</dbReference>
<dbReference type="InterPro" id="IPR023271">
    <property type="entry name" value="Aquaporin-like"/>
</dbReference>